<protein>
    <submittedName>
        <fullName evidence="5">2-dehydro-3,6-dideoxy-6-sulfogluconate aldolase</fullName>
        <ecNumber evidence="5">4.1.2.58</ecNumber>
    </submittedName>
</protein>
<dbReference type="InterPro" id="IPR015813">
    <property type="entry name" value="Pyrv/PenolPyrv_kinase-like_dom"/>
</dbReference>
<evidence type="ECO:0000256" key="2">
    <source>
        <dbReference type="ARBA" id="ARBA00022723"/>
    </source>
</evidence>
<dbReference type="GO" id="GO:0046872">
    <property type="term" value="F:metal ion binding"/>
    <property type="evidence" value="ECO:0007669"/>
    <property type="project" value="UniProtKB-KW"/>
</dbReference>
<dbReference type="AlphaFoldDB" id="A0A644WCS7"/>
<comment type="similarity">
    <text evidence="1">Belongs to the HpcH/HpaI aldolase family.</text>
</comment>
<dbReference type="InterPro" id="IPR040442">
    <property type="entry name" value="Pyrv_kinase-like_dom_sf"/>
</dbReference>
<evidence type="ECO:0000256" key="3">
    <source>
        <dbReference type="ARBA" id="ARBA00023239"/>
    </source>
</evidence>
<evidence type="ECO:0000313" key="5">
    <source>
        <dbReference type="EMBL" id="MPM01552.1"/>
    </source>
</evidence>
<dbReference type="GO" id="GO:0005737">
    <property type="term" value="C:cytoplasm"/>
    <property type="evidence" value="ECO:0007669"/>
    <property type="project" value="TreeGrafter"/>
</dbReference>
<dbReference type="EC" id="4.1.2.58" evidence="5"/>
<comment type="caution">
    <text evidence="5">The sequence shown here is derived from an EMBL/GenBank/DDBJ whole genome shotgun (WGS) entry which is preliminary data.</text>
</comment>
<gene>
    <name evidence="5" type="ORF">SDC9_47792</name>
</gene>
<feature type="domain" description="HpcH/HpaI aldolase/citrate lyase" evidence="4">
    <location>
        <begin position="20"/>
        <end position="240"/>
    </location>
</feature>
<keyword evidence="3 5" id="KW-0456">Lyase</keyword>
<dbReference type="EMBL" id="VSSQ01000804">
    <property type="protein sequence ID" value="MPM01552.1"/>
    <property type="molecule type" value="Genomic_DNA"/>
</dbReference>
<evidence type="ECO:0000256" key="1">
    <source>
        <dbReference type="ARBA" id="ARBA00005568"/>
    </source>
</evidence>
<dbReference type="InterPro" id="IPR050251">
    <property type="entry name" value="HpcH-HpaI_aldolase"/>
</dbReference>
<dbReference type="PANTHER" id="PTHR30502:SF0">
    <property type="entry name" value="PHOSPHOENOLPYRUVATE CARBOXYLASE FAMILY PROTEIN"/>
    <property type="match status" value="1"/>
</dbReference>
<dbReference type="Gene3D" id="3.20.20.60">
    <property type="entry name" value="Phosphoenolpyruvate-binding domains"/>
    <property type="match status" value="1"/>
</dbReference>
<dbReference type="GO" id="GO:0016832">
    <property type="term" value="F:aldehyde-lyase activity"/>
    <property type="evidence" value="ECO:0007669"/>
    <property type="project" value="TreeGrafter"/>
</dbReference>
<sequence>MIKRNIVLENLYNNKVSLGGWVMSNSVVAAEIMAQAGFSWVCVDAEHSQISKETAVNMFRAIELHGAEPFVRVAVNDEVEIKKFMDMGARGVIVPMVKSFEDVKRTISYIKYPPEGNRSYALPRSTGYGEWSKAYFKQANKDTFIAIMIEHIDAIPELDEILSCKDINAVFVGPYDLSGSMGIPGQFNAPNFKSVLDVIYKKAKEHKIKMGFHEVHPTKEKIQTLINDGYLFIACGMDVIFLLEKSNEFAQIATMDMEKTIKPHKSLLSKYM</sequence>
<dbReference type="SUPFAM" id="SSF51621">
    <property type="entry name" value="Phosphoenolpyruvate/pyruvate domain"/>
    <property type="match status" value="1"/>
</dbReference>
<dbReference type="Pfam" id="PF03328">
    <property type="entry name" value="HpcH_HpaI"/>
    <property type="match status" value="1"/>
</dbReference>
<organism evidence="5">
    <name type="scientific">bioreactor metagenome</name>
    <dbReference type="NCBI Taxonomy" id="1076179"/>
    <lineage>
        <taxon>unclassified sequences</taxon>
        <taxon>metagenomes</taxon>
        <taxon>ecological metagenomes</taxon>
    </lineage>
</organism>
<reference evidence="5" key="1">
    <citation type="submission" date="2019-08" db="EMBL/GenBank/DDBJ databases">
        <authorList>
            <person name="Kucharzyk K."/>
            <person name="Murdoch R.W."/>
            <person name="Higgins S."/>
            <person name="Loffler F."/>
        </authorList>
    </citation>
    <scope>NUCLEOTIDE SEQUENCE</scope>
</reference>
<dbReference type="PANTHER" id="PTHR30502">
    <property type="entry name" value="2-KETO-3-DEOXY-L-RHAMNONATE ALDOLASE"/>
    <property type="match status" value="1"/>
</dbReference>
<proteinExistence type="inferred from homology"/>
<name>A0A644WCS7_9ZZZZ</name>
<accession>A0A644WCS7</accession>
<evidence type="ECO:0000259" key="4">
    <source>
        <dbReference type="Pfam" id="PF03328"/>
    </source>
</evidence>
<dbReference type="InterPro" id="IPR005000">
    <property type="entry name" value="Aldolase/citrate-lyase_domain"/>
</dbReference>
<keyword evidence="2" id="KW-0479">Metal-binding</keyword>